<protein>
    <submittedName>
        <fullName evidence="1">Uncharacterized protein</fullName>
    </submittedName>
</protein>
<proteinExistence type="predicted"/>
<accession>X6LY90</accession>
<evidence type="ECO:0000313" key="1">
    <source>
        <dbReference type="EMBL" id="ETO05700.1"/>
    </source>
</evidence>
<keyword evidence="2" id="KW-1185">Reference proteome</keyword>
<organism evidence="1 2">
    <name type="scientific">Reticulomyxa filosa</name>
    <dbReference type="NCBI Taxonomy" id="46433"/>
    <lineage>
        <taxon>Eukaryota</taxon>
        <taxon>Sar</taxon>
        <taxon>Rhizaria</taxon>
        <taxon>Retaria</taxon>
        <taxon>Foraminifera</taxon>
        <taxon>Monothalamids</taxon>
        <taxon>Reticulomyxidae</taxon>
        <taxon>Reticulomyxa</taxon>
    </lineage>
</organism>
<dbReference type="Proteomes" id="UP000023152">
    <property type="component" value="Unassembled WGS sequence"/>
</dbReference>
<dbReference type="AlphaFoldDB" id="X6LY90"/>
<evidence type="ECO:0000313" key="2">
    <source>
        <dbReference type="Proteomes" id="UP000023152"/>
    </source>
</evidence>
<dbReference type="EMBL" id="ASPP01027843">
    <property type="protein sequence ID" value="ETO05700.1"/>
    <property type="molecule type" value="Genomic_DNA"/>
</dbReference>
<comment type="caution">
    <text evidence="1">The sequence shown here is derived from an EMBL/GenBank/DDBJ whole genome shotgun (WGS) entry which is preliminary data.</text>
</comment>
<name>X6LY90_RETFI</name>
<reference evidence="1 2" key="1">
    <citation type="journal article" date="2013" name="Curr. Biol.">
        <title>The Genome of the Foraminiferan Reticulomyxa filosa.</title>
        <authorList>
            <person name="Glockner G."/>
            <person name="Hulsmann N."/>
            <person name="Schleicher M."/>
            <person name="Noegel A.A."/>
            <person name="Eichinger L."/>
            <person name="Gallinger C."/>
            <person name="Pawlowski J."/>
            <person name="Sierra R."/>
            <person name="Euteneuer U."/>
            <person name="Pillet L."/>
            <person name="Moustafa A."/>
            <person name="Platzer M."/>
            <person name="Groth M."/>
            <person name="Szafranski K."/>
            <person name="Schliwa M."/>
        </authorList>
    </citation>
    <scope>NUCLEOTIDE SEQUENCE [LARGE SCALE GENOMIC DNA]</scope>
</reference>
<sequence length="131" mass="15819">MFSDDIHIVLKRYNQGVKQKDILQHSHKKIKQKKTCCFFRFFFYEDRKRTKLQVNKKCVEHGTAKKKKNKTNVIKTVEKTIEATQWKSIIHNKKRKYIHKNKFEDKGKQNNNSMNVKRNIIPKNIRKGCKK</sequence>
<gene>
    <name evidence="1" type="ORF">RFI_31695</name>
</gene>